<dbReference type="EMBL" id="BRYB01003200">
    <property type="protein sequence ID" value="GMI32562.1"/>
    <property type="molecule type" value="Genomic_DNA"/>
</dbReference>
<gene>
    <name evidence="2" type="ORF">TeGR_g7943</name>
</gene>
<evidence type="ECO:0000313" key="3">
    <source>
        <dbReference type="Proteomes" id="UP001165060"/>
    </source>
</evidence>
<evidence type="ECO:0000256" key="1">
    <source>
        <dbReference type="SAM" id="MobiDB-lite"/>
    </source>
</evidence>
<feature type="region of interest" description="Disordered" evidence="1">
    <location>
        <begin position="58"/>
        <end position="84"/>
    </location>
</feature>
<comment type="caution">
    <text evidence="2">The sequence shown here is derived from an EMBL/GenBank/DDBJ whole genome shotgun (WGS) entry which is preliminary data.</text>
</comment>
<feature type="compositionally biased region" description="Acidic residues" evidence="1">
    <location>
        <begin position="64"/>
        <end position="84"/>
    </location>
</feature>
<dbReference type="Proteomes" id="UP001165060">
    <property type="component" value="Unassembled WGS sequence"/>
</dbReference>
<evidence type="ECO:0000313" key="2">
    <source>
        <dbReference type="EMBL" id="GMI32562.1"/>
    </source>
</evidence>
<reference evidence="2 3" key="1">
    <citation type="journal article" date="2023" name="Commun. Biol.">
        <title>Genome analysis of Parmales, the sister group of diatoms, reveals the evolutionary specialization of diatoms from phago-mixotrophs to photoautotrophs.</title>
        <authorList>
            <person name="Ban H."/>
            <person name="Sato S."/>
            <person name="Yoshikawa S."/>
            <person name="Yamada K."/>
            <person name="Nakamura Y."/>
            <person name="Ichinomiya M."/>
            <person name="Sato N."/>
            <person name="Blanc-Mathieu R."/>
            <person name="Endo H."/>
            <person name="Kuwata A."/>
            <person name="Ogata H."/>
        </authorList>
    </citation>
    <scope>NUCLEOTIDE SEQUENCE [LARGE SCALE GENOMIC DNA]</scope>
</reference>
<sequence length="84" mass="9470">FRAEHLAMEHMMLKLIATGRGEDVLKEMNHIFETSRSQHKKILIDNFIEVPDGATVWQRGQGNLEDEGGEDEDNEDDEEGGGDS</sequence>
<keyword evidence="3" id="KW-1185">Reference proteome</keyword>
<proteinExistence type="predicted"/>
<feature type="non-terminal residue" evidence="2">
    <location>
        <position position="1"/>
    </location>
</feature>
<organism evidence="2 3">
    <name type="scientific">Tetraparma gracilis</name>
    <dbReference type="NCBI Taxonomy" id="2962635"/>
    <lineage>
        <taxon>Eukaryota</taxon>
        <taxon>Sar</taxon>
        <taxon>Stramenopiles</taxon>
        <taxon>Ochrophyta</taxon>
        <taxon>Bolidophyceae</taxon>
        <taxon>Parmales</taxon>
        <taxon>Triparmaceae</taxon>
        <taxon>Tetraparma</taxon>
    </lineage>
</organism>
<accession>A0ABQ6MUB6</accession>
<name>A0ABQ6MUB6_9STRA</name>
<protein>
    <submittedName>
        <fullName evidence="2">Uncharacterized protein</fullName>
    </submittedName>
</protein>